<feature type="domain" description="Pyridoxine 5'-phosphate oxidase dimerisation C-terminal" evidence="10">
    <location>
        <begin position="193"/>
        <end position="233"/>
    </location>
</feature>
<feature type="binding site" evidence="6 8">
    <location>
        <position position="216"/>
    </location>
    <ligand>
        <name>FMN</name>
        <dbReference type="ChEBI" id="CHEBI:58210"/>
    </ligand>
</feature>
<dbReference type="PANTHER" id="PTHR10851:SF0">
    <property type="entry name" value="PYRIDOXINE-5'-PHOSPHATE OXIDASE"/>
    <property type="match status" value="1"/>
</dbReference>
<keyword evidence="3 6" id="KW-0288">FMN</keyword>
<dbReference type="InterPro" id="IPR012349">
    <property type="entry name" value="Split_barrel_FMN-bd"/>
</dbReference>
<dbReference type="SUPFAM" id="SSF50475">
    <property type="entry name" value="FMN-binding split barrel"/>
    <property type="match status" value="1"/>
</dbReference>
<dbReference type="AlphaFoldDB" id="A0A1X3S021"/>
<evidence type="ECO:0000256" key="6">
    <source>
        <dbReference type="HAMAP-Rule" id="MF_01629"/>
    </source>
</evidence>
<dbReference type="GO" id="GO:0010181">
    <property type="term" value="F:FMN binding"/>
    <property type="evidence" value="ECO:0007669"/>
    <property type="project" value="UniProtKB-UniRule"/>
</dbReference>
<dbReference type="Gene3D" id="2.30.110.10">
    <property type="entry name" value="Electron Transport, Fmn-binding Protein, Chain A"/>
    <property type="match status" value="1"/>
</dbReference>
<feature type="binding site" evidence="6 8">
    <location>
        <position position="104"/>
    </location>
    <ligand>
        <name>FMN</name>
        <dbReference type="ChEBI" id="CHEBI:58210"/>
    </ligand>
</feature>
<feature type="domain" description="Pyridoxamine 5'-phosphate oxidase N-terminal" evidence="9">
    <location>
        <begin position="54"/>
        <end position="180"/>
    </location>
</feature>
<feature type="binding site" evidence="6 8">
    <location>
        <position position="206"/>
    </location>
    <ligand>
        <name>FMN</name>
        <dbReference type="ChEBI" id="CHEBI:58210"/>
    </ligand>
</feature>
<evidence type="ECO:0000259" key="9">
    <source>
        <dbReference type="Pfam" id="PF01243"/>
    </source>
</evidence>
<dbReference type="HAMAP" id="MF_01629">
    <property type="entry name" value="PdxH"/>
    <property type="match status" value="1"/>
</dbReference>
<keyword evidence="4 6" id="KW-0560">Oxidoreductase</keyword>
<feature type="binding site" evidence="6 8">
    <location>
        <position position="103"/>
    </location>
    <ligand>
        <name>FMN</name>
        <dbReference type="ChEBI" id="CHEBI:58210"/>
    </ligand>
</feature>
<dbReference type="PANTHER" id="PTHR10851">
    <property type="entry name" value="PYRIDOXINE-5-PHOSPHATE OXIDASE"/>
    <property type="match status" value="1"/>
</dbReference>
<dbReference type="Proteomes" id="UP000194020">
    <property type="component" value="Unassembled WGS sequence"/>
</dbReference>
<dbReference type="Pfam" id="PF10590">
    <property type="entry name" value="PNP_phzG_C"/>
    <property type="match status" value="1"/>
</dbReference>
<organism evidence="11 12">
    <name type="scientific">Lonsdalea iberica</name>
    <dbReference type="NCBI Taxonomy" id="1082703"/>
    <lineage>
        <taxon>Bacteria</taxon>
        <taxon>Pseudomonadati</taxon>
        <taxon>Pseudomonadota</taxon>
        <taxon>Gammaproteobacteria</taxon>
        <taxon>Enterobacterales</taxon>
        <taxon>Pectobacteriaceae</taxon>
        <taxon>Lonsdalea</taxon>
    </lineage>
</organism>
<dbReference type="EMBL" id="LUTP01000005">
    <property type="protein sequence ID" value="OSN07836.1"/>
    <property type="molecule type" value="Genomic_DNA"/>
</dbReference>
<evidence type="ECO:0000256" key="3">
    <source>
        <dbReference type="ARBA" id="ARBA00022643"/>
    </source>
</evidence>
<feature type="binding site" evidence="6 7">
    <location>
        <position position="87"/>
    </location>
    <ligand>
        <name>substrate</name>
    </ligand>
</feature>
<feature type="binding site" evidence="6 8">
    <location>
        <begin position="97"/>
        <end position="98"/>
    </location>
    <ligand>
        <name>FMN</name>
        <dbReference type="ChEBI" id="CHEBI:58210"/>
    </ligand>
</feature>
<sequence>MTTENEPSRNTIAIAPDAAAAHIDIADLRREYTQGGLHRHDLTEDPLDMFERWLKQACDAQLSDPTAMCVATVDETGQPYQRIVLLKHFDRQGMVFYTNLGSRKAQQLANNARISLLFPWQMLDRQVAVLGRAEKLPTLDVLKYFNSRPKDSQIGAWVSRQSSRISARGILESKFLELKQKFQHGEVPLPSFWGGYRVHIDSMEFWQGGTHRLHDRFLYQRQENGWQIDRLAP</sequence>
<comment type="pathway">
    <text evidence="6">Cofactor metabolism; pyridoxal 5'-phosphate salvage; pyridoxal 5'-phosphate from pyridoxamine 5'-phosphate: step 1/1.</text>
</comment>
<dbReference type="NCBIfam" id="NF004231">
    <property type="entry name" value="PRK05679.1"/>
    <property type="match status" value="1"/>
</dbReference>
<dbReference type="GO" id="GO:0008615">
    <property type="term" value="P:pyridoxine biosynthetic process"/>
    <property type="evidence" value="ECO:0007669"/>
    <property type="project" value="UniProtKB-UniRule"/>
</dbReference>
<keyword evidence="5 6" id="KW-0664">Pyridoxine biosynthesis</keyword>
<dbReference type="PIRSF" id="PIRSF000190">
    <property type="entry name" value="Pyd_amn-ph_oxd"/>
    <property type="match status" value="1"/>
</dbReference>
<accession>A0A1X3S021</accession>
<reference evidence="11 12" key="1">
    <citation type="submission" date="2016-02" db="EMBL/GenBank/DDBJ databases">
        <title>Species-wide whole genome sequencing reveals diversity, host range in Lonsdalea quercina.</title>
        <authorList>
            <person name="Li Y."/>
        </authorList>
    </citation>
    <scope>NUCLEOTIDE SEQUENCE [LARGE SCALE GENOMIC DNA]</scope>
    <source>
        <strain evidence="11 12">LMG 26264</strain>
    </source>
</reference>
<evidence type="ECO:0000256" key="1">
    <source>
        <dbReference type="ARBA" id="ARBA00007301"/>
    </source>
</evidence>
<feature type="binding site" evidence="7">
    <location>
        <begin position="29"/>
        <end position="32"/>
    </location>
    <ligand>
        <name>substrate</name>
    </ligand>
</feature>
<dbReference type="InterPro" id="IPR000659">
    <property type="entry name" value="Pyridox_Oxase"/>
</dbReference>
<dbReference type="InterPro" id="IPR019740">
    <property type="entry name" value="Pyridox_Oxase_CS"/>
</dbReference>
<feature type="binding site" evidence="6 7">
    <location>
        <position position="148"/>
    </location>
    <ligand>
        <name>substrate</name>
    </ligand>
</feature>
<feature type="binding site" evidence="6 7">
    <location>
        <position position="152"/>
    </location>
    <ligand>
        <name>substrate</name>
    </ligand>
</feature>
<dbReference type="OrthoDB" id="9780392at2"/>
<name>A0A1X3S021_9GAMM</name>
<comment type="pathway">
    <text evidence="6">Cofactor metabolism; pyridoxal 5'-phosphate salvage; pyridoxal 5'-phosphate from pyridoxine 5'-phosphate: step 1/1.</text>
</comment>
<comment type="subunit">
    <text evidence="6">Homodimer.</text>
</comment>
<evidence type="ECO:0000256" key="4">
    <source>
        <dbReference type="ARBA" id="ARBA00023002"/>
    </source>
</evidence>
<dbReference type="Pfam" id="PF01243">
    <property type="entry name" value="PNPOx_N"/>
    <property type="match status" value="1"/>
</dbReference>
<dbReference type="EC" id="1.4.3.5" evidence="6"/>
<comment type="function">
    <text evidence="6">Catalyzes the oxidation of either pyridoxine 5'-phosphate (PNP) or pyridoxamine 5'-phosphate (PMP) into pyridoxal 5'-phosphate (PLP).</text>
</comment>
<evidence type="ECO:0000313" key="11">
    <source>
        <dbReference type="EMBL" id="OSN07836.1"/>
    </source>
</evidence>
<feature type="binding site" evidence="6 7">
    <location>
        <begin position="212"/>
        <end position="214"/>
    </location>
    <ligand>
        <name>substrate</name>
    </ligand>
</feature>
<gene>
    <name evidence="6" type="primary">pdxH</name>
    <name evidence="11" type="ORF">AU511_02800</name>
</gene>
<dbReference type="NCBIfam" id="TIGR00558">
    <property type="entry name" value="pdxH"/>
    <property type="match status" value="1"/>
</dbReference>
<feature type="binding site" evidence="6 8">
    <location>
        <begin position="82"/>
        <end position="87"/>
    </location>
    <ligand>
        <name>FMN</name>
        <dbReference type="ChEBI" id="CHEBI:58210"/>
    </ligand>
</feature>
<evidence type="ECO:0000256" key="5">
    <source>
        <dbReference type="ARBA" id="ARBA00023096"/>
    </source>
</evidence>
<keyword evidence="2 6" id="KW-0285">Flavoprotein</keyword>
<feature type="binding site" evidence="6 7">
    <location>
        <position position="144"/>
    </location>
    <ligand>
        <name>substrate</name>
    </ligand>
</feature>
<comment type="cofactor">
    <cofactor evidence="6 8">
        <name>FMN</name>
        <dbReference type="ChEBI" id="CHEBI:58210"/>
    </cofactor>
    <text evidence="6 8">Binds 1 FMN per subunit.</text>
</comment>
<feature type="binding site" evidence="6 8">
    <location>
        <position position="126"/>
    </location>
    <ligand>
        <name>FMN</name>
        <dbReference type="ChEBI" id="CHEBI:58210"/>
    </ligand>
</feature>
<comment type="caution">
    <text evidence="11">The sequence shown here is derived from an EMBL/GenBank/DDBJ whole genome shotgun (WGS) entry which is preliminary data.</text>
</comment>
<dbReference type="UniPathway" id="UPA01068">
    <property type="reaction ID" value="UER00304"/>
</dbReference>
<comment type="similarity">
    <text evidence="1 6">Belongs to the pyridoxamine 5'-phosphate oxidase family.</text>
</comment>
<dbReference type="PROSITE" id="PS01064">
    <property type="entry name" value="PYRIDOX_OXIDASE"/>
    <property type="match status" value="1"/>
</dbReference>
<dbReference type="RefSeq" id="WP_094108708.1">
    <property type="nucleotide sequence ID" value="NZ_LUTP01000005.1"/>
</dbReference>
<evidence type="ECO:0000256" key="2">
    <source>
        <dbReference type="ARBA" id="ARBA00022630"/>
    </source>
</evidence>
<proteinExistence type="inferred from homology"/>
<dbReference type="InterPro" id="IPR019576">
    <property type="entry name" value="Pyridoxamine_oxidase_dimer_C"/>
</dbReference>
<feature type="binding site" evidence="6 8">
    <location>
        <begin position="161"/>
        <end position="162"/>
    </location>
    <ligand>
        <name>FMN</name>
        <dbReference type="ChEBI" id="CHEBI:58210"/>
    </ligand>
</feature>
<evidence type="ECO:0000256" key="7">
    <source>
        <dbReference type="PIRSR" id="PIRSR000190-1"/>
    </source>
</evidence>
<evidence type="ECO:0000259" key="10">
    <source>
        <dbReference type="Pfam" id="PF10590"/>
    </source>
</evidence>
<comment type="catalytic activity">
    <reaction evidence="6">
        <text>pyridoxine 5'-phosphate + O2 = pyridoxal 5'-phosphate + H2O2</text>
        <dbReference type="Rhea" id="RHEA:15149"/>
        <dbReference type="ChEBI" id="CHEBI:15379"/>
        <dbReference type="ChEBI" id="CHEBI:16240"/>
        <dbReference type="ChEBI" id="CHEBI:58589"/>
        <dbReference type="ChEBI" id="CHEBI:597326"/>
        <dbReference type="EC" id="1.4.3.5"/>
    </reaction>
</comment>
<evidence type="ECO:0000256" key="8">
    <source>
        <dbReference type="PIRSR" id="PIRSR000190-2"/>
    </source>
</evidence>
<comment type="catalytic activity">
    <reaction evidence="6">
        <text>pyridoxamine 5'-phosphate + O2 + H2O = pyridoxal 5'-phosphate + H2O2 + NH4(+)</text>
        <dbReference type="Rhea" id="RHEA:15817"/>
        <dbReference type="ChEBI" id="CHEBI:15377"/>
        <dbReference type="ChEBI" id="CHEBI:15379"/>
        <dbReference type="ChEBI" id="CHEBI:16240"/>
        <dbReference type="ChEBI" id="CHEBI:28938"/>
        <dbReference type="ChEBI" id="CHEBI:58451"/>
        <dbReference type="ChEBI" id="CHEBI:597326"/>
        <dbReference type="EC" id="1.4.3.5"/>
    </reaction>
</comment>
<dbReference type="FunFam" id="2.30.110.10:FF:000001">
    <property type="entry name" value="Pyridoxine/pyridoxamine 5'-phosphate oxidase"/>
    <property type="match status" value="1"/>
</dbReference>
<dbReference type="InterPro" id="IPR011576">
    <property type="entry name" value="Pyridox_Oxase_N"/>
</dbReference>
<dbReference type="GO" id="GO:0004733">
    <property type="term" value="F:pyridoxamine phosphate oxidase activity"/>
    <property type="evidence" value="ECO:0007669"/>
    <property type="project" value="UniProtKB-UniRule"/>
</dbReference>
<evidence type="ECO:0000313" key="12">
    <source>
        <dbReference type="Proteomes" id="UP000194020"/>
    </source>
</evidence>
<protein>
    <recommendedName>
        <fullName evidence="6">Pyridoxine/pyridoxamine 5'-phosphate oxidase</fullName>
        <ecNumber evidence="6">1.4.3.5</ecNumber>
    </recommendedName>
    <alternativeName>
        <fullName evidence="6">PNP/PMP oxidase</fullName>
        <shortName evidence="6">PNPOx</shortName>
    </alternativeName>
    <alternativeName>
        <fullName evidence="6">Pyridoxal 5'-phosphate synthase</fullName>
    </alternativeName>
</protein>